<dbReference type="EMBL" id="CP019352">
    <property type="protein sequence ID" value="APY01160.1"/>
    <property type="molecule type" value="Genomic_DNA"/>
</dbReference>
<dbReference type="KEGG" id="lvn:BWR22_12855"/>
<protein>
    <recommendedName>
        <fullName evidence="5">Outer membrane protein with beta-barrel domain</fullName>
    </recommendedName>
</protein>
<sequence length="360" mass="40908">MTSITKYIIIAILAIFASNAAAQDSIPKSKEQSIKTLKENIKNEEKEALKIEVEAINQQVTEKKITYGQAENLKEIAAKKRALNIENRILILENKLAFYERNNLPTPIDENGNLKGKEYDLFFKDLNSVNSFTGVTVVNPEKKKIKYDTRTTFELSYAGGFNNAIVDGGSLNDSPYDIQDSEFWEIGLNWKTRLGVSGNAPRIKYGLTFQTNRYSLEDNKIFVQNGNTTTLEPFSENLKLAELRITNLVIPFYFEFGKMRKIEKTDYVRYVNDGKFKFGVGGFAGLRTGTMQKLKYKQDGDRVKEKIKRNYNTNPIVYGVGAYIGVGDISLYAKYDISKTFKNDALEQNNISLGIRLDFD</sequence>
<feature type="chain" id="PRO_5042166697" description="Outer membrane protein with beta-barrel domain" evidence="2">
    <location>
        <begin position="23"/>
        <end position="360"/>
    </location>
</feature>
<feature type="coiled-coil region" evidence="1">
    <location>
        <begin position="34"/>
        <end position="102"/>
    </location>
</feature>
<evidence type="ECO:0008006" key="5">
    <source>
        <dbReference type="Google" id="ProtNLM"/>
    </source>
</evidence>
<proteinExistence type="predicted"/>
<evidence type="ECO:0000313" key="3">
    <source>
        <dbReference type="EMBL" id="APY01160.1"/>
    </source>
</evidence>
<evidence type="ECO:0000256" key="2">
    <source>
        <dbReference type="SAM" id="SignalP"/>
    </source>
</evidence>
<keyword evidence="4" id="KW-1185">Reference proteome</keyword>
<name>A0AAC9LP66_9FLAO</name>
<organism evidence="3 4">
    <name type="scientific">Lacinutrix venerupis</name>
    <dbReference type="NCBI Taxonomy" id="1486034"/>
    <lineage>
        <taxon>Bacteria</taxon>
        <taxon>Pseudomonadati</taxon>
        <taxon>Bacteroidota</taxon>
        <taxon>Flavobacteriia</taxon>
        <taxon>Flavobacteriales</taxon>
        <taxon>Flavobacteriaceae</taxon>
        <taxon>Lacinutrix</taxon>
    </lineage>
</organism>
<dbReference type="Proteomes" id="UP000187506">
    <property type="component" value="Chromosome"/>
</dbReference>
<evidence type="ECO:0000256" key="1">
    <source>
        <dbReference type="SAM" id="Coils"/>
    </source>
</evidence>
<accession>A0AAC9LP66</accession>
<dbReference type="RefSeq" id="WP_076734064.1">
    <property type="nucleotide sequence ID" value="NZ_CP019352.1"/>
</dbReference>
<evidence type="ECO:0000313" key="4">
    <source>
        <dbReference type="Proteomes" id="UP000187506"/>
    </source>
</evidence>
<dbReference type="AlphaFoldDB" id="A0AAC9LP66"/>
<keyword evidence="1" id="KW-0175">Coiled coil</keyword>
<gene>
    <name evidence="3" type="ORF">BWR22_12855</name>
</gene>
<feature type="signal peptide" evidence="2">
    <location>
        <begin position="1"/>
        <end position="22"/>
    </location>
</feature>
<keyword evidence="2" id="KW-0732">Signal</keyword>
<reference evidence="3 4" key="1">
    <citation type="submission" date="2017-01" db="EMBL/GenBank/DDBJ databases">
        <title>Complete genome of Lacinutrix venerupis DOK2-8 isolated from seawater in Dokdo.</title>
        <authorList>
            <person name="Chi W.-J."/>
            <person name="Kim J.H."/>
        </authorList>
    </citation>
    <scope>NUCLEOTIDE SEQUENCE [LARGE SCALE GENOMIC DNA]</scope>
    <source>
        <strain evidence="3 4">DOK2-8</strain>
    </source>
</reference>